<dbReference type="InterPro" id="IPR023214">
    <property type="entry name" value="HAD_sf"/>
</dbReference>
<dbReference type="PANTHER" id="PTHR43481:SF4">
    <property type="entry name" value="GLYCEROL-1-PHOSPHATE PHOSPHOHYDROLASE 1-RELATED"/>
    <property type="match status" value="1"/>
</dbReference>
<proteinExistence type="predicted"/>
<accession>A0A072PRF3</accession>
<reference evidence="1 2" key="1">
    <citation type="submission" date="2013-03" db="EMBL/GenBank/DDBJ databases">
        <title>The Genome Sequence of Exophiala aquamarina CBS 119918.</title>
        <authorList>
            <consortium name="The Broad Institute Genomics Platform"/>
            <person name="Cuomo C."/>
            <person name="de Hoog S."/>
            <person name="Gorbushina A."/>
            <person name="Walker B."/>
            <person name="Young S.K."/>
            <person name="Zeng Q."/>
            <person name="Gargeya S."/>
            <person name="Fitzgerald M."/>
            <person name="Haas B."/>
            <person name="Abouelleil A."/>
            <person name="Allen A.W."/>
            <person name="Alvarado L."/>
            <person name="Arachchi H.M."/>
            <person name="Berlin A.M."/>
            <person name="Chapman S.B."/>
            <person name="Gainer-Dewar J."/>
            <person name="Goldberg J."/>
            <person name="Griggs A."/>
            <person name="Gujja S."/>
            <person name="Hansen M."/>
            <person name="Howarth C."/>
            <person name="Imamovic A."/>
            <person name="Ireland A."/>
            <person name="Larimer J."/>
            <person name="McCowan C."/>
            <person name="Murphy C."/>
            <person name="Pearson M."/>
            <person name="Poon T.W."/>
            <person name="Priest M."/>
            <person name="Roberts A."/>
            <person name="Saif S."/>
            <person name="Shea T."/>
            <person name="Sisk P."/>
            <person name="Sykes S."/>
            <person name="Wortman J."/>
            <person name="Nusbaum C."/>
            <person name="Birren B."/>
        </authorList>
    </citation>
    <scope>NUCLEOTIDE SEQUENCE [LARGE SCALE GENOMIC DNA]</scope>
    <source>
        <strain evidence="1 2">CBS 119918</strain>
    </source>
</reference>
<keyword evidence="2" id="KW-1185">Reference proteome</keyword>
<dbReference type="InterPro" id="IPR036412">
    <property type="entry name" value="HAD-like_sf"/>
</dbReference>
<comment type="caution">
    <text evidence="1">The sequence shown here is derived from an EMBL/GenBank/DDBJ whole genome shotgun (WGS) entry which is preliminary data.</text>
</comment>
<dbReference type="VEuPathDB" id="FungiDB:A1O9_06033"/>
<dbReference type="GO" id="GO:0050308">
    <property type="term" value="F:sugar-phosphatase activity"/>
    <property type="evidence" value="ECO:0007669"/>
    <property type="project" value="TreeGrafter"/>
</dbReference>
<dbReference type="SUPFAM" id="SSF56784">
    <property type="entry name" value="HAD-like"/>
    <property type="match status" value="1"/>
</dbReference>
<name>A0A072PRF3_9EURO</name>
<dbReference type="InterPro" id="IPR051806">
    <property type="entry name" value="HAD-like_SPP"/>
</dbReference>
<dbReference type="HOGENOM" id="CLU_2359747_0_0_1"/>
<dbReference type="EMBL" id="AMGV01000004">
    <property type="protein sequence ID" value="KEF58110.1"/>
    <property type="molecule type" value="Genomic_DNA"/>
</dbReference>
<sequence length="96" mass="9890">MCPVANQIRNHTNKVCVDSDFEASANPVLVLEDAPAGAKAGKAAGCKVLGLAMTHSTQDLLDAGADWVVPDLQSVNLVKSASSDSVLEVKLSNAIS</sequence>
<dbReference type="AlphaFoldDB" id="A0A072PRF3"/>
<dbReference type="PANTHER" id="PTHR43481">
    <property type="entry name" value="FRUCTOSE-1-PHOSPHATE PHOSPHATASE"/>
    <property type="match status" value="1"/>
</dbReference>
<dbReference type="Proteomes" id="UP000027920">
    <property type="component" value="Unassembled WGS sequence"/>
</dbReference>
<dbReference type="Gene3D" id="3.40.50.1000">
    <property type="entry name" value="HAD superfamily/HAD-like"/>
    <property type="match status" value="1"/>
</dbReference>
<evidence type="ECO:0000313" key="2">
    <source>
        <dbReference type="Proteomes" id="UP000027920"/>
    </source>
</evidence>
<evidence type="ECO:0000313" key="1">
    <source>
        <dbReference type="EMBL" id="KEF58110.1"/>
    </source>
</evidence>
<organism evidence="1 2">
    <name type="scientific">Exophiala aquamarina CBS 119918</name>
    <dbReference type="NCBI Taxonomy" id="1182545"/>
    <lineage>
        <taxon>Eukaryota</taxon>
        <taxon>Fungi</taxon>
        <taxon>Dikarya</taxon>
        <taxon>Ascomycota</taxon>
        <taxon>Pezizomycotina</taxon>
        <taxon>Eurotiomycetes</taxon>
        <taxon>Chaetothyriomycetidae</taxon>
        <taxon>Chaetothyriales</taxon>
        <taxon>Herpotrichiellaceae</taxon>
        <taxon>Exophiala</taxon>
    </lineage>
</organism>
<gene>
    <name evidence="1" type="ORF">A1O9_06033</name>
</gene>
<dbReference type="RefSeq" id="XP_013260700.1">
    <property type="nucleotide sequence ID" value="XM_013405246.1"/>
</dbReference>
<dbReference type="GeneID" id="25280953"/>
<dbReference type="STRING" id="1182545.A0A072PRF3"/>
<protein>
    <submittedName>
        <fullName evidence="1">Uncharacterized protein</fullName>
    </submittedName>
</protein>